<evidence type="ECO:0000313" key="2">
    <source>
        <dbReference type="Proteomes" id="UP001500459"/>
    </source>
</evidence>
<organism evidence="1 2">
    <name type="scientific">Aquimarina addita</name>
    <dbReference type="NCBI Taxonomy" id="870485"/>
    <lineage>
        <taxon>Bacteria</taxon>
        <taxon>Pseudomonadati</taxon>
        <taxon>Bacteroidota</taxon>
        <taxon>Flavobacteriia</taxon>
        <taxon>Flavobacteriales</taxon>
        <taxon>Flavobacteriaceae</taxon>
        <taxon>Aquimarina</taxon>
    </lineage>
</organism>
<gene>
    <name evidence="1" type="ORF">GCM10022393_33500</name>
</gene>
<name>A0ABP6UQ88_9FLAO</name>
<evidence type="ECO:0000313" key="1">
    <source>
        <dbReference type="EMBL" id="GAA3516690.1"/>
    </source>
</evidence>
<comment type="caution">
    <text evidence="1">The sequence shown here is derived from an EMBL/GenBank/DDBJ whole genome shotgun (WGS) entry which is preliminary data.</text>
</comment>
<proteinExistence type="predicted"/>
<dbReference type="InterPro" id="IPR025348">
    <property type="entry name" value="DUF4252"/>
</dbReference>
<reference evidence="2" key="1">
    <citation type="journal article" date="2019" name="Int. J. Syst. Evol. Microbiol.">
        <title>The Global Catalogue of Microorganisms (GCM) 10K type strain sequencing project: providing services to taxonomists for standard genome sequencing and annotation.</title>
        <authorList>
            <consortium name="The Broad Institute Genomics Platform"/>
            <consortium name="The Broad Institute Genome Sequencing Center for Infectious Disease"/>
            <person name="Wu L."/>
            <person name="Ma J."/>
        </authorList>
    </citation>
    <scope>NUCLEOTIDE SEQUENCE [LARGE SCALE GENOMIC DNA]</scope>
    <source>
        <strain evidence="2">JCM 17106</strain>
    </source>
</reference>
<dbReference type="Pfam" id="PF14060">
    <property type="entry name" value="DUF4252"/>
    <property type="match status" value="1"/>
</dbReference>
<dbReference type="Proteomes" id="UP001500459">
    <property type="component" value="Unassembled WGS sequence"/>
</dbReference>
<protein>
    <submittedName>
        <fullName evidence="1">DUF4252 domain-containing protein</fullName>
    </submittedName>
</protein>
<keyword evidence="2" id="KW-1185">Reference proteome</keyword>
<sequence>MSCNSEVSLQEYFVDHKEDADFIAIDLPASLLDKKSVELSDDEKEALESVKKINFLGLQRTDMNQAKIDEESGAINKILNTEQYQTLMKFGFDGVNIVLKYQGDDEVMDEVIVFATHHEKGLALIRVLGDDMKPEKISKLMQSVRKGNLDLDAFKQIGEVINM</sequence>
<dbReference type="EMBL" id="BAABCW010000016">
    <property type="protein sequence ID" value="GAA3516690.1"/>
    <property type="molecule type" value="Genomic_DNA"/>
</dbReference>
<accession>A0ABP6UQ88</accession>